<evidence type="ECO:0000313" key="2">
    <source>
        <dbReference type="EMBL" id="QOW22909.1"/>
    </source>
</evidence>
<dbReference type="PANTHER" id="PTHR33608">
    <property type="entry name" value="BLL2464 PROTEIN"/>
    <property type="match status" value="1"/>
</dbReference>
<reference evidence="2 3" key="1">
    <citation type="submission" date="2020-10" db="EMBL/GenBank/DDBJ databases">
        <title>complete genome sequencing of Lysobacter sp. H23M41.</title>
        <authorList>
            <person name="Bae J.-W."/>
            <person name="Lee S.-Y."/>
        </authorList>
    </citation>
    <scope>NUCLEOTIDE SEQUENCE [LARGE SCALE GENOMIC DNA]</scope>
    <source>
        <strain evidence="2 3">H23M41</strain>
    </source>
</reference>
<feature type="domain" description="DUF58" evidence="1">
    <location>
        <begin position="52"/>
        <end position="264"/>
    </location>
</feature>
<accession>A0A7S6ZVM0</accession>
<dbReference type="Proteomes" id="UP000593932">
    <property type="component" value="Chromosome"/>
</dbReference>
<evidence type="ECO:0000259" key="1">
    <source>
        <dbReference type="Pfam" id="PF01882"/>
    </source>
</evidence>
<dbReference type="PANTHER" id="PTHR33608:SF7">
    <property type="entry name" value="DUF58 DOMAIN-CONTAINING PROTEIN"/>
    <property type="match status" value="1"/>
</dbReference>
<dbReference type="InterPro" id="IPR036465">
    <property type="entry name" value="vWFA_dom_sf"/>
</dbReference>
<dbReference type="SUPFAM" id="SSF53300">
    <property type="entry name" value="vWA-like"/>
    <property type="match status" value="1"/>
</dbReference>
<evidence type="ECO:0000313" key="3">
    <source>
        <dbReference type="Proteomes" id="UP000593932"/>
    </source>
</evidence>
<dbReference type="InterPro" id="IPR002881">
    <property type="entry name" value="DUF58"/>
</dbReference>
<proteinExistence type="predicted"/>
<sequence length="301" mass="33256">MATSPAAAPDLIPPQLRARLKGIQISARQAAGPQGFGLHQSQNRGAGLEFSQYRAYEPGDELRQVDWKLYARSDRFFVRESERDSPLDLWILIDTSASMAQEDRARIGWSRLDAARTLAACLIEVALRQGDRFGLAMIGGEGLRVSGLGAGARHRDRCVLELRRLAAAGAWPDEARLRPLWEHVAARSLVVFLGDTFDEDVVRLVERLAAARRDVLNLQILTTEERDFPFLGGHRFRDPETGEELIADGAAARDGFIARFAAARAALAKRLAAGGIRHVEYVLDEPLDLPLRRLFSAGRVA</sequence>
<dbReference type="EMBL" id="CP063657">
    <property type="protein sequence ID" value="QOW22909.1"/>
    <property type="molecule type" value="Genomic_DNA"/>
</dbReference>
<gene>
    <name evidence="2" type="ORF">INQ42_04905</name>
</gene>
<organism evidence="2 3">
    <name type="scientific">Novilysobacter avium</name>
    <dbReference type="NCBI Taxonomy" id="2781023"/>
    <lineage>
        <taxon>Bacteria</taxon>
        <taxon>Pseudomonadati</taxon>
        <taxon>Pseudomonadota</taxon>
        <taxon>Gammaproteobacteria</taxon>
        <taxon>Lysobacterales</taxon>
        <taxon>Lysobacteraceae</taxon>
        <taxon>Novilysobacter</taxon>
    </lineage>
</organism>
<dbReference type="RefSeq" id="WP_194035388.1">
    <property type="nucleotide sequence ID" value="NZ_CP063657.1"/>
</dbReference>
<keyword evidence="3" id="KW-1185">Reference proteome</keyword>
<protein>
    <submittedName>
        <fullName evidence="2">DUF58 domain-containing protein</fullName>
    </submittedName>
</protein>
<dbReference type="Pfam" id="PF01882">
    <property type="entry name" value="DUF58"/>
    <property type="match status" value="1"/>
</dbReference>
<dbReference type="Gene3D" id="3.40.50.410">
    <property type="entry name" value="von Willebrand factor, type A domain"/>
    <property type="match status" value="1"/>
</dbReference>
<name>A0A7S6ZVM0_9GAMM</name>